<dbReference type="RefSeq" id="WP_071133272.1">
    <property type="nucleotide sequence ID" value="NZ_LIGX01000032.1"/>
</dbReference>
<evidence type="ECO:0000256" key="1">
    <source>
        <dbReference type="ARBA" id="ARBA00023277"/>
    </source>
</evidence>
<evidence type="ECO:0000313" key="3">
    <source>
        <dbReference type="EMBL" id="SEH78485.1"/>
    </source>
</evidence>
<feature type="compositionally biased region" description="Basic and acidic residues" evidence="2">
    <location>
        <begin position="717"/>
        <end position="731"/>
    </location>
</feature>
<dbReference type="InterPro" id="IPR013785">
    <property type="entry name" value="Aldolase_TIM"/>
</dbReference>
<dbReference type="PANTHER" id="PTHR31268:SF32">
    <property type="entry name" value="GALACTINOL--SUCROSE GALACTOSYLTRANSFERASE 2-RELATED"/>
    <property type="match status" value="1"/>
</dbReference>
<dbReference type="Gene3D" id="3.20.20.70">
    <property type="entry name" value="Aldolase class I"/>
    <property type="match status" value="1"/>
</dbReference>
<dbReference type="AlphaFoldDB" id="A0A1H6KRM7"/>
<dbReference type="Proteomes" id="UP000176204">
    <property type="component" value="Chromosome I"/>
</dbReference>
<evidence type="ECO:0000313" key="4">
    <source>
        <dbReference type="Proteomes" id="UP000176204"/>
    </source>
</evidence>
<dbReference type="Pfam" id="PF05691">
    <property type="entry name" value="Raffinose_syn"/>
    <property type="match status" value="2"/>
</dbReference>
<dbReference type="STRING" id="1679444.PYTT_0722"/>
<protein>
    <submittedName>
        <fullName evidence="3">Aldolase-type tim barrel</fullName>
    </submittedName>
</protein>
<dbReference type="SUPFAM" id="SSF51445">
    <property type="entry name" value="(Trans)glycosidases"/>
    <property type="match status" value="1"/>
</dbReference>
<name>A0A1H6KRM7_9BACT</name>
<dbReference type="EMBL" id="LT629973">
    <property type="protein sequence ID" value="SEH78485.1"/>
    <property type="molecule type" value="Genomic_DNA"/>
</dbReference>
<proteinExistence type="predicted"/>
<evidence type="ECO:0000256" key="2">
    <source>
        <dbReference type="SAM" id="MobiDB-lite"/>
    </source>
</evidence>
<accession>A0A1H6KRM7</accession>
<organism evidence="3 4">
    <name type="scientific">Akkermansia glycaniphila</name>
    <dbReference type="NCBI Taxonomy" id="1679444"/>
    <lineage>
        <taxon>Bacteria</taxon>
        <taxon>Pseudomonadati</taxon>
        <taxon>Verrucomicrobiota</taxon>
        <taxon>Verrucomicrobiia</taxon>
        <taxon>Verrucomicrobiales</taxon>
        <taxon>Akkermansiaceae</taxon>
        <taxon>Akkermansia</taxon>
    </lineage>
</organism>
<dbReference type="InterPro" id="IPR008811">
    <property type="entry name" value="Glycosyl_hydrolases_36"/>
</dbReference>
<dbReference type="PANTHER" id="PTHR31268">
    <property type="match status" value="1"/>
</dbReference>
<gene>
    <name evidence="3" type="ORF">PYTT_0722</name>
</gene>
<reference evidence="4" key="1">
    <citation type="submission" date="2016-09" db="EMBL/GenBank/DDBJ databases">
        <authorList>
            <person name="Koehorst J."/>
        </authorList>
    </citation>
    <scope>NUCLEOTIDE SEQUENCE [LARGE SCALE GENOMIC DNA]</scope>
</reference>
<keyword evidence="1" id="KW-0119">Carbohydrate metabolism</keyword>
<dbReference type="InterPro" id="IPR017853">
    <property type="entry name" value="GH"/>
</dbReference>
<keyword evidence="4" id="KW-1185">Reference proteome</keyword>
<dbReference type="KEGG" id="agl:PYTT_0722"/>
<sequence>MIVPGSTVPLTFRHNLRTAALIGILLQPCILQAETSGKGTPQQPLAILTLPPQTLQSQNKAKSLHSQKIELPPIERICWFASDAGRWPADGNRMLPWMGGSDLKALLSGTPNPTVKTPGNQGFLALIQTGSEPGQKNADTQPFLALLPIPGDNTMSWLRITEDGSIACETGTLGTEPVNISRPLPTMVYGWGETPFDACRDAWAQAEKIFRSTEKTSGSWWRDDKEYPEPFRYLGWCSWEQYKKNIDESLLIDAARRIEQSPIPIRWMLVDDGFQQQQNLKLRSFAPQQKTFPSQWKNLLARRSEKLRWFGLWHCYHGLWNGIDPQNDLGNAVNSGLISSGNALFPGKTEQDAQTFYNAYMNSVKQYGFDFVKIDVQCEYLQHMQGQPNPARMNRWCTTALENACHNLNLSLLNCMAIGPMAPFHTKHSAITRCSIDYHFGNLNEARSHIYQSFQNTLWMGHSVWPDHDMFHSSDPACSRLLAITKALSGGPIYLSDAPEDFREETVMPFVLSDGLILRPLAPAIPTGNSTFINPFDTPKAYSVIAPLPNGAAIATSFNLNTKSGSRAEASITMDDYRLSRNMLARTRQADTDSPLPKLIAYDPDAGTCTPFTGSAPADIAQDSYKSCILVPENHGWAVIGRADKYLPPCTVSNIRATDGTLSFDLAEEGPVIVYSARTTPELAPPHNNTPVIRVSESTYKLDFPVGSKKTSVTLKRTADHEKSAPRTETR</sequence>
<feature type="region of interest" description="Disordered" evidence="2">
    <location>
        <begin position="711"/>
        <end position="731"/>
    </location>
</feature>